<dbReference type="NCBIfam" id="TIGR00251">
    <property type="entry name" value="DUF167 family protein"/>
    <property type="match status" value="1"/>
</dbReference>
<sequence length="99" mass="10780">MTPIWLKQTPTGIKLSLHCQPGAKVTKVVGLHAGCLKISLQAPAVENKANEMLLAWLAKQLKIPQKQIQLLTGQSSKIKCVEIWGSITPEQIAQTLTPT</sequence>
<protein>
    <recommendedName>
        <fullName evidence="2">UPF0235 protein SAMN06295945_0042</fullName>
    </recommendedName>
</protein>
<keyword evidence="4" id="KW-1185">Reference proteome</keyword>
<reference evidence="4" key="1">
    <citation type="submission" date="2017-08" db="EMBL/GenBank/DDBJ databases">
        <authorList>
            <person name="Varghese N."/>
            <person name="Submissions S."/>
        </authorList>
    </citation>
    <scope>NUCLEOTIDE SEQUENCE [LARGE SCALE GENOMIC DNA]</scope>
    <source>
        <strain evidence="4">AP-Melu-1000-B4</strain>
    </source>
</reference>
<dbReference type="HAMAP" id="MF_00634">
    <property type="entry name" value="UPF0235"/>
    <property type="match status" value="1"/>
</dbReference>
<dbReference type="PANTHER" id="PTHR13420:SF7">
    <property type="entry name" value="UPF0235 PROTEIN C15ORF40"/>
    <property type="match status" value="1"/>
</dbReference>
<dbReference type="OrthoDB" id="9800587at2"/>
<gene>
    <name evidence="3" type="ORF">SAMN06295945_0042</name>
</gene>
<dbReference type="GO" id="GO:0005737">
    <property type="term" value="C:cytoplasm"/>
    <property type="evidence" value="ECO:0007669"/>
    <property type="project" value="TreeGrafter"/>
</dbReference>
<dbReference type="SMART" id="SM01152">
    <property type="entry name" value="DUF167"/>
    <property type="match status" value="1"/>
</dbReference>
<dbReference type="PANTHER" id="PTHR13420">
    <property type="entry name" value="UPF0235 PROTEIN C15ORF40"/>
    <property type="match status" value="1"/>
</dbReference>
<dbReference type="RefSeq" id="WP_096671860.1">
    <property type="nucleotide sequence ID" value="NZ_OANS01000001.1"/>
</dbReference>
<dbReference type="Proteomes" id="UP000218069">
    <property type="component" value="Unassembled WGS sequence"/>
</dbReference>
<evidence type="ECO:0000256" key="2">
    <source>
        <dbReference type="HAMAP-Rule" id="MF_00634"/>
    </source>
</evidence>
<proteinExistence type="inferred from homology"/>
<evidence type="ECO:0000313" key="3">
    <source>
        <dbReference type="EMBL" id="SNX27726.1"/>
    </source>
</evidence>
<dbReference type="Pfam" id="PF02594">
    <property type="entry name" value="DUF167"/>
    <property type="match status" value="1"/>
</dbReference>
<dbReference type="InterPro" id="IPR036591">
    <property type="entry name" value="YggU-like_sf"/>
</dbReference>
<name>A0A240DZS3_9BURK</name>
<dbReference type="InterPro" id="IPR003746">
    <property type="entry name" value="DUF167"/>
</dbReference>
<dbReference type="AlphaFoldDB" id="A0A240DZS3"/>
<evidence type="ECO:0000313" key="4">
    <source>
        <dbReference type="Proteomes" id="UP000218069"/>
    </source>
</evidence>
<dbReference type="SUPFAM" id="SSF69786">
    <property type="entry name" value="YggU-like"/>
    <property type="match status" value="1"/>
</dbReference>
<dbReference type="Gene3D" id="3.30.1200.10">
    <property type="entry name" value="YggU-like"/>
    <property type="match status" value="1"/>
</dbReference>
<evidence type="ECO:0000256" key="1">
    <source>
        <dbReference type="ARBA" id="ARBA00010364"/>
    </source>
</evidence>
<organism evidence="3 4">
    <name type="scientific">Polynucleobacter meluiroseus</name>
    <dbReference type="NCBI Taxonomy" id="1938814"/>
    <lineage>
        <taxon>Bacteria</taxon>
        <taxon>Pseudomonadati</taxon>
        <taxon>Pseudomonadota</taxon>
        <taxon>Betaproteobacteria</taxon>
        <taxon>Burkholderiales</taxon>
        <taxon>Burkholderiaceae</taxon>
        <taxon>Polynucleobacter</taxon>
    </lineage>
</organism>
<dbReference type="EMBL" id="OANS01000001">
    <property type="protein sequence ID" value="SNX27726.1"/>
    <property type="molecule type" value="Genomic_DNA"/>
</dbReference>
<accession>A0A240DZS3</accession>
<comment type="similarity">
    <text evidence="1 2">Belongs to the UPF0235 family.</text>
</comment>